<evidence type="ECO:0000313" key="2">
    <source>
        <dbReference type="EMBL" id="PZF71101.1"/>
    </source>
</evidence>
<dbReference type="InterPro" id="IPR000600">
    <property type="entry name" value="ROK"/>
</dbReference>
<organism evidence="2 3">
    <name type="scientific">Taibaiella soli</name>
    <dbReference type="NCBI Taxonomy" id="1649169"/>
    <lineage>
        <taxon>Bacteria</taxon>
        <taxon>Pseudomonadati</taxon>
        <taxon>Bacteroidota</taxon>
        <taxon>Chitinophagia</taxon>
        <taxon>Chitinophagales</taxon>
        <taxon>Chitinophagaceae</taxon>
        <taxon>Taibaiella</taxon>
    </lineage>
</organism>
<protein>
    <submittedName>
        <fullName evidence="2">ROK family protein</fullName>
    </submittedName>
</protein>
<gene>
    <name evidence="2" type="ORF">DN068_20605</name>
</gene>
<dbReference type="PANTHER" id="PTHR18964:SF149">
    <property type="entry name" value="BIFUNCTIONAL UDP-N-ACETYLGLUCOSAMINE 2-EPIMERASE_N-ACETYLMANNOSAMINE KINASE"/>
    <property type="match status" value="1"/>
</dbReference>
<comment type="caution">
    <text evidence="2">The sequence shown here is derived from an EMBL/GenBank/DDBJ whole genome shotgun (WGS) entry which is preliminary data.</text>
</comment>
<dbReference type="OrthoDB" id="9810372at2"/>
<evidence type="ECO:0000256" key="1">
    <source>
        <dbReference type="ARBA" id="ARBA00006479"/>
    </source>
</evidence>
<dbReference type="InterPro" id="IPR049874">
    <property type="entry name" value="ROK_cs"/>
</dbReference>
<evidence type="ECO:0000313" key="3">
    <source>
        <dbReference type="Proteomes" id="UP000248745"/>
    </source>
</evidence>
<dbReference type="SUPFAM" id="SSF53067">
    <property type="entry name" value="Actin-like ATPase domain"/>
    <property type="match status" value="1"/>
</dbReference>
<dbReference type="InterPro" id="IPR043129">
    <property type="entry name" value="ATPase_NBD"/>
</dbReference>
<accession>A0A2W2A798</accession>
<dbReference type="Gene3D" id="3.30.420.40">
    <property type="match status" value="2"/>
</dbReference>
<reference evidence="2 3" key="1">
    <citation type="submission" date="2018-06" db="EMBL/GenBank/DDBJ databases">
        <title>Mucibacter soli gen. nov., sp. nov., a new member of the family Chitinophagaceae producing mucin.</title>
        <authorList>
            <person name="Kim M.-K."/>
            <person name="Park S."/>
            <person name="Kim T.-S."/>
            <person name="Joung Y."/>
            <person name="Han J.-H."/>
            <person name="Kim S.B."/>
        </authorList>
    </citation>
    <scope>NUCLEOTIDE SEQUENCE [LARGE SCALE GENOMIC DNA]</scope>
    <source>
        <strain evidence="2 3">R1-15</strain>
    </source>
</reference>
<proteinExistence type="inferred from homology"/>
<name>A0A2W2A798_9BACT</name>
<dbReference type="RefSeq" id="WP_111000837.1">
    <property type="nucleotide sequence ID" value="NZ_QKTW01000027.1"/>
</dbReference>
<dbReference type="Pfam" id="PF00480">
    <property type="entry name" value="ROK"/>
    <property type="match status" value="1"/>
</dbReference>
<keyword evidence="3" id="KW-1185">Reference proteome</keyword>
<dbReference type="EMBL" id="QKTW01000027">
    <property type="protein sequence ID" value="PZF71101.1"/>
    <property type="molecule type" value="Genomic_DNA"/>
</dbReference>
<comment type="similarity">
    <text evidence="1">Belongs to the ROK (NagC/XylR) family.</text>
</comment>
<dbReference type="PROSITE" id="PS01125">
    <property type="entry name" value="ROK"/>
    <property type="match status" value="1"/>
</dbReference>
<dbReference type="Proteomes" id="UP000248745">
    <property type="component" value="Unassembled WGS sequence"/>
</dbReference>
<dbReference type="AlphaFoldDB" id="A0A2W2A798"/>
<sequence>MTQTLALGIDIGGTNTSFGIVNRRGEIVAKGGMRTKDYPVLSTFLQALKKEISPLLEQVGHENIAGCGVGAPNGNFYTGEIAFAPNLPWEGVIPLAKLIGDTFQMKVTLTNDANAAALGEMMYGAAKGMKDFILVTLGTGVGSGFVSNGQMIYGADGFAGELGHVISVRDGRLCGCGRHGCLEQYTSASGIIKTAELWLEERDDETVLRPLKGKVGGRDIHHAAENGDAFALEIFNYTAKILGQTLADAVAITSPEAIIFFGGLAKSGDLLLAPAHLYMEMNLLRVYKNKVQFIQSALPDSDAAILGASALVW</sequence>
<dbReference type="PANTHER" id="PTHR18964">
    <property type="entry name" value="ROK (REPRESSOR, ORF, KINASE) FAMILY"/>
    <property type="match status" value="1"/>
</dbReference>